<protein>
    <recommendedName>
        <fullName evidence="4">Lon N-terminal domain-containing protein</fullName>
    </recommendedName>
</protein>
<evidence type="ECO:0000313" key="2">
    <source>
        <dbReference type="EMBL" id="VEL12645.1"/>
    </source>
</evidence>
<dbReference type="InterPro" id="IPR046336">
    <property type="entry name" value="Lon_prtase_N_sf"/>
</dbReference>
<dbReference type="SUPFAM" id="SSF88697">
    <property type="entry name" value="PUA domain-like"/>
    <property type="match status" value="1"/>
</dbReference>
<evidence type="ECO:0000313" key="3">
    <source>
        <dbReference type="Proteomes" id="UP000784294"/>
    </source>
</evidence>
<comment type="caution">
    <text evidence="2">The sequence shown here is derived from an EMBL/GenBank/DDBJ whole genome shotgun (WGS) entry which is preliminary data.</text>
</comment>
<evidence type="ECO:0008006" key="4">
    <source>
        <dbReference type="Google" id="ProtNLM"/>
    </source>
</evidence>
<dbReference type="PANTHER" id="PTHR23327">
    <property type="entry name" value="RING FINGER PROTEIN 127"/>
    <property type="match status" value="1"/>
</dbReference>
<dbReference type="GO" id="GO:0061630">
    <property type="term" value="F:ubiquitin protein ligase activity"/>
    <property type="evidence" value="ECO:0007669"/>
    <property type="project" value="TreeGrafter"/>
</dbReference>
<dbReference type="OrthoDB" id="264917at2759"/>
<dbReference type="EMBL" id="CAAALY010015387">
    <property type="protein sequence ID" value="VEL12645.1"/>
    <property type="molecule type" value="Genomic_DNA"/>
</dbReference>
<sequence>MPSRPLPPHFPIRAGFDQKVELPVMLCTTACPGMPCPLHIYEPRYRFMVRRAIESGSRRFGIFTEGSGPHNLAKTLQLSTFISDTSSFSSELRLAPFFDPASSTRPHNQPIRALPARTRS</sequence>
<gene>
    <name evidence="2" type="ORF">PXEA_LOCUS6085</name>
</gene>
<dbReference type="Proteomes" id="UP000784294">
    <property type="component" value="Unassembled WGS sequence"/>
</dbReference>
<name>A0A448WIJ1_9PLAT</name>
<feature type="region of interest" description="Disordered" evidence="1">
    <location>
        <begin position="99"/>
        <end position="120"/>
    </location>
</feature>
<dbReference type="PANTHER" id="PTHR23327:SF42">
    <property type="entry name" value="LON PEPTIDASE N-TERMINAL DOMAIN AND RING FINGER PROTEIN C14F5.10C"/>
    <property type="match status" value="1"/>
</dbReference>
<dbReference type="Gene3D" id="2.30.130.40">
    <property type="entry name" value="LON domain-like"/>
    <property type="match status" value="1"/>
</dbReference>
<evidence type="ECO:0000256" key="1">
    <source>
        <dbReference type="SAM" id="MobiDB-lite"/>
    </source>
</evidence>
<dbReference type="InterPro" id="IPR015947">
    <property type="entry name" value="PUA-like_sf"/>
</dbReference>
<keyword evidence="3" id="KW-1185">Reference proteome</keyword>
<proteinExistence type="predicted"/>
<organism evidence="2 3">
    <name type="scientific">Protopolystoma xenopodis</name>
    <dbReference type="NCBI Taxonomy" id="117903"/>
    <lineage>
        <taxon>Eukaryota</taxon>
        <taxon>Metazoa</taxon>
        <taxon>Spiralia</taxon>
        <taxon>Lophotrochozoa</taxon>
        <taxon>Platyhelminthes</taxon>
        <taxon>Monogenea</taxon>
        <taxon>Polyopisthocotylea</taxon>
        <taxon>Polystomatidea</taxon>
        <taxon>Polystomatidae</taxon>
        <taxon>Protopolystoma</taxon>
    </lineage>
</organism>
<reference evidence="2" key="1">
    <citation type="submission" date="2018-11" db="EMBL/GenBank/DDBJ databases">
        <authorList>
            <consortium name="Pathogen Informatics"/>
        </authorList>
    </citation>
    <scope>NUCLEOTIDE SEQUENCE</scope>
</reference>
<accession>A0A448WIJ1</accession>
<dbReference type="AlphaFoldDB" id="A0A448WIJ1"/>